<dbReference type="AlphaFoldDB" id="A0AAN6NLV7"/>
<dbReference type="Proteomes" id="UP001303473">
    <property type="component" value="Unassembled WGS sequence"/>
</dbReference>
<feature type="compositionally biased region" description="Acidic residues" evidence="1">
    <location>
        <begin position="346"/>
        <end position="357"/>
    </location>
</feature>
<keyword evidence="3" id="KW-1185">Reference proteome</keyword>
<protein>
    <submittedName>
        <fullName evidence="2">Uncharacterized protein</fullName>
    </submittedName>
</protein>
<organism evidence="2 3">
    <name type="scientific">Diplogelasinospora grovesii</name>
    <dbReference type="NCBI Taxonomy" id="303347"/>
    <lineage>
        <taxon>Eukaryota</taxon>
        <taxon>Fungi</taxon>
        <taxon>Dikarya</taxon>
        <taxon>Ascomycota</taxon>
        <taxon>Pezizomycotina</taxon>
        <taxon>Sordariomycetes</taxon>
        <taxon>Sordariomycetidae</taxon>
        <taxon>Sordariales</taxon>
        <taxon>Diplogelasinosporaceae</taxon>
        <taxon>Diplogelasinospora</taxon>
    </lineage>
</organism>
<evidence type="ECO:0000313" key="2">
    <source>
        <dbReference type="EMBL" id="KAK3946047.1"/>
    </source>
</evidence>
<feature type="region of interest" description="Disordered" evidence="1">
    <location>
        <begin position="1"/>
        <end position="89"/>
    </location>
</feature>
<proteinExistence type="predicted"/>
<feature type="region of interest" description="Disordered" evidence="1">
    <location>
        <begin position="150"/>
        <end position="185"/>
    </location>
</feature>
<dbReference type="EMBL" id="MU853753">
    <property type="protein sequence ID" value="KAK3946047.1"/>
    <property type="molecule type" value="Genomic_DNA"/>
</dbReference>
<gene>
    <name evidence="2" type="ORF">QBC46DRAFT_336209</name>
</gene>
<feature type="region of interest" description="Disordered" evidence="1">
    <location>
        <begin position="124"/>
        <end position="143"/>
    </location>
</feature>
<comment type="caution">
    <text evidence="2">The sequence shown here is derived from an EMBL/GenBank/DDBJ whole genome shotgun (WGS) entry which is preliminary data.</text>
</comment>
<evidence type="ECO:0000256" key="1">
    <source>
        <dbReference type="SAM" id="MobiDB-lite"/>
    </source>
</evidence>
<accession>A0AAN6NLV7</accession>
<feature type="region of interest" description="Disordered" evidence="1">
    <location>
        <begin position="316"/>
        <end position="365"/>
    </location>
</feature>
<evidence type="ECO:0000313" key="3">
    <source>
        <dbReference type="Proteomes" id="UP001303473"/>
    </source>
</evidence>
<feature type="compositionally biased region" description="Polar residues" evidence="1">
    <location>
        <begin position="154"/>
        <end position="174"/>
    </location>
</feature>
<name>A0AAN6NLV7_9PEZI</name>
<sequence>MGLRLYQAPVESDVPPKPAADKSSAQARSSIRRSRLTRTSEIREHRRRILTATAAYHSREQSRRTSQSPTAEEPAAASTSDSNGAPASELSRDALRRMANRMGILDDRFDRFAAVFGERWAQLHPDSGASNRSAGQVSDPWLISRVPPPIEPYTMSSIRSTQAPNLGSRSSTRSPPGAFRPRRSNLSRSVLDDSLSHWADPSESWDDVDHDSYLYLHSHEREGELDSPREHEADRSLQSLLTLQAAREESARREALEHRHTGLRFDGLGDRNRSLSPEGDNVWDTLLTTLAPDPQPPSVGSSFASASASASAAASQSTAAGSSRTTLTSQDPAEYELPCESGCEGSDTEGDEEDEADQVTLTRFPSSLRANRRSYADVTRASSSSEETLTLLGGIGGMQRIMRNLARREDIPDEWWAEAGLSRTLSREASSN</sequence>
<reference evidence="3" key="1">
    <citation type="journal article" date="2023" name="Mol. Phylogenet. Evol.">
        <title>Genome-scale phylogeny and comparative genomics of the fungal order Sordariales.</title>
        <authorList>
            <person name="Hensen N."/>
            <person name="Bonometti L."/>
            <person name="Westerberg I."/>
            <person name="Brannstrom I.O."/>
            <person name="Guillou S."/>
            <person name="Cros-Aarteil S."/>
            <person name="Calhoun S."/>
            <person name="Haridas S."/>
            <person name="Kuo A."/>
            <person name="Mondo S."/>
            <person name="Pangilinan J."/>
            <person name="Riley R."/>
            <person name="LaButti K."/>
            <person name="Andreopoulos B."/>
            <person name="Lipzen A."/>
            <person name="Chen C."/>
            <person name="Yan M."/>
            <person name="Daum C."/>
            <person name="Ng V."/>
            <person name="Clum A."/>
            <person name="Steindorff A."/>
            <person name="Ohm R.A."/>
            <person name="Martin F."/>
            <person name="Silar P."/>
            <person name="Natvig D.O."/>
            <person name="Lalanne C."/>
            <person name="Gautier V."/>
            <person name="Ament-Velasquez S.L."/>
            <person name="Kruys A."/>
            <person name="Hutchinson M.I."/>
            <person name="Powell A.J."/>
            <person name="Barry K."/>
            <person name="Miller A.N."/>
            <person name="Grigoriev I.V."/>
            <person name="Debuchy R."/>
            <person name="Gladieux P."/>
            <person name="Hiltunen Thoren M."/>
            <person name="Johannesson H."/>
        </authorList>
    </citation>
    <scope>NUCLEOTIDE SEQUENCE [LARGE SCALE GENOMIC DNA]</scope>
    <source>
        <strain evidence="3">CBS 340.73</strain>
    </source>
</reference>